<dbReference type="Proteomes" id="UP000242712">
    <property type="component" value="Unassembled WGS sequence"/>
</dbReference>
<dbReference type="Gene3D" id="3.40.1440.10">
    <property type="entry name" value="GIY-YIG endonuclease"/>
    <property type="match status" value="1"/>
</dbReference>
<dbReference type="OrthoDB" id="9797095at2"/>
<feature type="domain" description="GIY-YIG" evidence="1">
    <location>
        <begin position="34"/>
        <end position="110"/>
    </location>
</feature>
<evidence type="ECO:0000313" key="2">
    <source>
        <dbReference type="EMBL" id="POA09512.1"/>
    </source>
</evidence>
<dbReference type="SUPFAM" id="SSF82771">
    <property type="entry name" value="GIY-YIG endonuclease"/>
    <property type="match status" value="1"/>
</dbReference>
<dbReference type="InterPro" id="IPR000305">
    <property type="entry name" value="GIY-YIG_endonuc"/>
</dbReference>
<accession>A0A2K4FDU3</accession>
<dbReference type="Pfam" id="PF01541">
    <property type="entry name" value="GIY-YIG"/>
    <property type="match status" value="1"/>
</dbReference>
<evidence type="ECO:0000259" key="1">
    <source>
        <dbReference type="PROSITE" id="PS50164"/>
    </source>
</evidence>
<comment type="caution">
    <text evidence="2">The sequence shown here is derived from an EMBL/GenBank/DDBJ whole genome shotgun (WGS) entry which is preliminary data.</text>
</comment>
<evidence type="ECO:0000313" key="3">
    <source>
        <dbReference type="Proteomes" id="UP000242712"/>
    </source>
</evidence>
<dbReference type="PROSITE" id="PS50164">
    <property type="entry name" value="GIY_YIG"/>
    <property type="match status" value="1"/>
</dbReference>
<reference evidence="2 3" key="1">
    <citation type="submission" date="2017-08" db="EMBL/GenBank/DDBJ databases">
        <title>Draft genome sequences of 64 type strains of genus Staph aureus.</title>
        <authorList>
            <person name="Cole K."/>
            <person name="Golubchik T."/>
            <person name="Russell J."/>
            <person name="Foster D."/>
            <person name="Llewelyn M."/>
            <person name="Wilson D."/>
            <person name="Crook D."/>
            <person name="Paul J."/>
        </authorList>
    </citation>
    <scope>NUCLEOTIDE SEQUENCE [LARGE SCALE GENOMIC DNA]</scope>
    <source>
        <strain evidence="2 3">DSM 29875</strain>
    </source>
</reference>
<dbReference type="GeneID" id="98297074"/>
<name>A0A2K4FDU3_9STAP</name>
<sequence length="123" mass="14824">MFYEEEKNLNAQFQKVKDNFFETLKEKMPFFHKGMWYLYVLKLEYDYIYVGITSNPRKRIKNHFFGNSAKITQKFMPLEVLDIIECRPVRAEPEQIEDNVTEHLFNSYGRDNVFGGKYCNTKK</sequence>
<proteinExistence type="predicted"/>
<protein>
    <recommendedName>
        <fullName evidence="1">GIY-YIG domain-containing protein</fullName>
    </recommendedName>
</protein>
<dbReference type="AlphaFoldDB" id="A0A2K4FDU3"/>
<keyword evidence="3" id="KW-1185">Reference proteome</keyword>
<organism evidence="2 3">
    <name type="scientific">Staphylococcus argensis</name>
    <dbReference type="NCBI Taxonomy" id="1607738"/>
    <lineage>
        <taxon>Bacteria</taxon>
        <taxon>Bacillati</taxon>
        <taxon>Bacillota</taxon>
        <taxon>Bacilli</taxon>
        <taxon>Bacillales</taxon>
        <taxon>Staphylococcaceae</taxon>
        <taxon>Staphylococcus</taxon>
    </lineage>
</organism>
<dbReference type="InterPro" id="IPR035901">
    <property type="entry name" value="GIY-YIG_endonuc_sf"/>
</dbReference>
<dbReference type="RefSeq" id="WP_103370887.1">
    <property type="nucleotide sequence ID" value="NZ_CBCRVO010000001.1"/>
</dbReference>
<gene>
    <name evidence="2" type="ORF">CD039_01820</name>
</gene>
<dbReference type="EMBL" id="PPPX01000001">
    <property type="protein sequence ID" value="POA09512.1"/>
    <property type="molecule type" value="Genomic_DNA"/>
</dbReference>